<feature type="compositionally biased region" description="Polar residues" evidence="1">
    <location>
        <begin position="1"/>
        <end position="11"/>
    </location>
</feature>
<protein>
    <submittedName>
        <fullName evidence="2">Uncharacterized protein</fullName>
    </submittedName>
</protein>
<organism evidence="2 3">
    <name type="scientific">Cudoniella acicularis</name>
    <dbReference type="NCBI Taxonomy" id="354080"/>
    <lineage>
        <taxon>Eukaryota</taxon>
        <taxon>Fungi</taxon>
        <taxon>Dikarya</taxon>
        <taxon>Ascomycota</taxon>
        <taxon>Pezizomycotina</taxon>
        <taxon>Leotiomycetes</taxon>
        <taxon>Helotiales</taxon>
        <taxon>Tricladiaceae</taxon>
        <taxon>Cudoniella</taxon>
    </lineage>
</organism>
<evidence type="ECO:0000256" key="1">
    <source>
        <dbReference type="SAM" id="MobiDB-lite"/>
    </source>
</evidence>
<dbReference type="EMBL" id="JAAMPI010000008">
    <property type="protein sequence ID" value="KAF4637829.1"/>
    <property type="molecule type" value="Genomic_DNA"/>
</dbReference>
<accession>A0A8H4WBC9</accession>
<dbReference type="OrthoDB" id="5089392at2759"/>
<feature type="region of interest" description="Disordered" evidence="1">
    <location>
        <begin position="1"/>
        <end position="132"/>
    </location>
</feature>
<evidence type="ECO:0000313" key="2">
    <source>
        <dbReference type="EMBL" id="KAF4637829.1"/>
    </source>
</evidence>
<evidence type="ECO:0000313" key="3">
    <source>
        <dbReference type="Proteomes" id="UP000566819"/>
    </source>
</evidence>
<feature type="compositionally biased region" description="Polar residues" evidence="1">
    <location>
        <begin position="44"/>
        <end position="64"/>
    </location>
</feature>
<reference evidence="2 3" key="1">
    <citation type="submission" date="2020-03" db="EMBL/GenBank/DDBJ databases">
        <title>Draft Genome Sequence of Cudoniella acicularis.</title>
        <authorList>
            <person name="Buettner E."/>
            <person name="Kellner H."/>
        </authorList>
    </citation>
    <scope>NUCLEOTIDE SEQUENCE [LARGE SCALE GENOMIC DNA]</scope>
    <source>
        <strain evidence="2 3">DSM 108380</strain>
    </source>
</reference>
<gene>
    <name evidence="2" type="ORF">G7Y89_g245</name>
</gene>
<comment type="caution">
    <text evidence="2">The sequence shown here is derived from an EMBL/GenBank/DDBJ whole genome shotgun (WGS) entry which is preliminary data.</text>
</comment>
<sequence>MTSSASSTGSKTPVKGNPPMSKDTGASGSYPSGPIEGSSKETNDQPQGSKTPKTSHNRTSSESSRLLAYSHISSFGLSENVADGNRDSQQSTKAGTANEDDNEYDKDNESDNDNETIRPILKRHSSSHPSLTNVYTDCGRHSGDWLFKPLAKTAKTTATKTVKTIFGTKEQK</sequence>
<keyword evidence="3" id="KW-1185">Reference proteome</keyword>
<feature type="compositionally biased region" description="Acidic residues" evidence="1">
    <location>
        <begin position="98"/>
        <end position="114"/>
    </location>
</feature>
<dbReference type="Proteomes" id="UP000566819">
    <property type="component" value="Unassembled WGS sequence"/>
</dbReference>
<name>A0A8H4WBC9_9HELO</name>
<proteinExistence type="predicted"/>
<dbReference type="AlphaFoldDB" id="A0A8H4WBC9"/>